<dbReference type="RefSeq" id="WP_021784090.1">
    <property type="nucleotide sequence ID" value="NZ_KK214944.1"/>
</dbReference>
<sequence>MLGNALIAFAGFVALCLAMEKHFSDLLGRKPHPRHLHLLRVAGWLLLMLSLVFSVHQRGWALGLVEWTAVMMAGVTLWVFGLPYQPRLLLGLAAVSVVLGPMLAVLAV</sequence>
<evidence type="ECO:0000313" key="2">
    <source>
        <dbReference type="Proteomes" id="UP000233399"/>
    </source>
</evidence>
<name>A0A2N1IUW8_9PSED</name>
<dbReference type="Pfam" id="PF11804">
    <property type="entry name" value="DUF3325"/>
    <property type="match status" value="1"/>
</dbReference>
<dbReference type="AlphaFoldDB" id="A0A2N1IUW8"/>
<protein>
    <submittedName>
        <fullName evidence="1">DUF3325 domain-containing protein</fullName>
    </submittedName>
</protein>
<evidence type="ECO:0000313" key="1">
    <source>
        <dbReference type="EMBL" id="PKI24523.1"/>
    </source>
</evidence>
<dbReference type="InterPro" id="IPR021762">
    <property type="entry name" value="DUF3325"/>
</dbReference>
<reference evidence="1 2" key="1">
    <citation type="submission" date="2017-12" db="EMBL/GenBank/DDBJ databases">
        <title>Isolation and characterization of an aerobic denitrifying Pseudomonas monteilii CY06 from aquaculture ponds.</title>
        <authorList>
            <person name="Ma Q."/>
            <person name="Cai Y."/>
            <person name="He Z."/>
        </authorList>
    </citation>
    <scope>NUCLEOTIDE SEQUENCE [LARGE SCALE GENOMIC DNA]</scope>
    <source>
        <strain evidence="1 2">CY06</strain>
    </source>
</reference>
<comment type="caution">
    <text evidence="1">The sequence shown here is derived from an EMBL/GenBank/DDBJ whole genome shotgun (WGS) entry which is preliminary data.</text>
</comment>
<dbReference type="EMBL" id="PJCG01000011">
    <property type="protein sequence ID" value="PKI24523.1"/>
    <property type="molecule type" value="Genomic_DNA"/>
</dbReference>
<gene>
    <name evidence="1" type="ORF">CXB65_09810</name>
</gene>
<organism evidence="1 2">
    <name type="scientific">Pseudomonas monteilii</name>
    <dbReference type="NCBI Taxonomy" id="76759"/>
    <lineage>
        <taxon>Bacteria</taxon>
        <taxon>Pseudomonadati</taxon>
        <taxon>Pseudomonadota</taxon>
        <taxon>Gammaproteobacteria</taxon>
        <taxon>Pseudomonadales</taxon>
        <taxon>Pseudomonadaceae</taxon>
        <taxon>Pseudomonas</taxon>
    </lineage>
</organism>
<proteinExistence type="predicted"/>
<accession>A0A2N1IUW8</accession>
<dbReference type="Proteomes" id="UP000233399">
    <property type="component" value="Unassembled WGS sequence"/>
</dbReference>